<evidence type="ECO:0000313" key="3">
    <source>
        <dbReference type="RefSeq" id="XP_021856948.1"/>
    </source>
</evidence>
<feature type="region of interest" description="Disordered" evidence="1">
    <location>
        <begin position="201"/>
        <end position="246"/>
    </location>
</feature>
<evidence type="ECO:0000313" key="2">
    <source>
        <dbReference type="Proteomes" id="UP000813463"/>
    </source>
</evidence>
<organism evidence="2 3">
    <name type="scientific">Spinacia oleracea</name>
    <name type="common">Spinach</name>
    <dbReference type="NCBI Taxonomy" id="3562"/>
    <lineage>
        <taxon>Eukaryota</taxon>
        <taxon>Viridiplantae</taxon>
        <taxon>Streptophyta</taxon>
        <taxon>Embryophyta</taxon>
        <taxon>Tracheophyta</taxon>
        <taxon>Spermatophyta</taxon>
        <taxon>Magnoliopsida</taxon>
        <taxon>eudicotyledons</taxon>
        <taxon>Gunneridae</taxon>
        <taxon>Pentapetalae</taxon>
        <taxon>Caryophyllales</taxon>
        <taxon>Chenopodiaceae</taxon>
        <taxon>Chenopodioideae</taxon>
        <taxon>Anserineae</taxon>
        <taxon>Spinacia</taxon>
    </lineage>
</organism>
<dbReference type="GeneID" id="110796221"/>
<feature type="region of interest" description="Disordered" evidence="1">
    <location>
        <begin position="1"/>
        <end position="48"/>
    </location>
</feature>
<dbReference type="AlphaFoldDB" id="A0A9R0IWK0"/>
<gene>
    <name evidence="3" type="primary">LOC110796221</name>
</gene>
<dbReference type="PANTHER" id="PTHR31390:SF12">
    <property type="entry name" value="PUTATIVE (DUF3527)-RELATED"/>
    <property type="match status" value="1"/>
</dbReference>
<dbReference type="PANTHER" id="PTHR31390">
    <property type="entry name" value="EXPRESSED PROTEIN"/>
    <property type="match status" value="1"/>
</dbReference>
<reference evidence="3" key="2">
    <citation type="submission" date="2025-08" db="UniProtKB">
        <authorList>
            <consortium name="RefSeq"/>
        </authorList>
    </citation>
    <scope>IDENTIFICATION</scope>
    <source>
        <tissue evidence="3">Leaf</tissue>
    </source>
</reference>
<dbReference type="Proteomes" id="UP000813463">
    <property type="component" value="Chromosome 5"/>
</dbReference>
<feature type="compositionally biased region" description="Pro residues" evidence="1">
    <location>
        <begin position="825"/>
        <end position="836"/>
    </location>
</feature>
<dbReference type="Pfam" id="PF12043">
    <property type="entry name" value="DUF3527"/>
    <property type="match status" value="2"/>
</dbReference>
<evidence type="ECO:0000256" key="1">
    <source>
        <dbReference type="SAM" id="MobiDB-lite"/>
    </source>
</evidence>
<feature type="region of interest" description="Disordered" evidence="1">
    <location>
        <begin position="797"/>
        <end position="836"/>
    </location>
</feature>
<feature type="compositionally biased region" description="Basic and acidic residues" evidence="1">
    <location>
        <begin position="797"/>
        <end position="807"/>
    </location>
</feature>
<proteinExistence type="predicted"/>
<accession>A0A9R0IWK0</accession>
<dbReference type="RefSeq" id="XP_021856948.1">
    <property type="nucleotide sequence ID" value="XM_022001256.2"/>
</dbReference>
<feature type="compositionally biased region" description="Basic residues" evidence="1">
    <location>
        <begin position="221"/>
        <end position="230"/>
    </location>
</feature>
<dbReference type="OrthoDB" id="1898655at2759"/>
<keyword evidence="2" id="KW-1185">Reference proteome</keyword>
<dbReference type="KEGG" id="soe:110796221"/>
<reference evidence="2" key="1">
    <citation type="journal article" date="2021" name="Nat. Commun.">
        <title>Genomic analyses provide insights into spinach domestication and the genetic basis of agronomic traits.</title>
        <authorList>
            <person name="Cai X."/>
            <person name="Sun X."/>
            <person name="Xu C."/>
            <person name="Sun H."/>
            <person name="Wang X."/>
            <person name="Ge C."/>
            <person name="Zhang Z."/>
            <person name="Wang Q."/>
            <person name="Fei Z."/>
            <person name="Jiao C."/>
            <person name="Wang Q."/>
        </authorList>
    </citation>
    <scope>NUCLEOTIDE SEQUENCE [LARGE SCALE GENOMIC DNA]</scope>
    <source>
        <strain evidence="2">cv. Varoflay</strain>
    </source>
</reference>
<dbReference type="InterPro" id="IPR021916">
    <property type="entry name" value="DUF3527"/>
</dbReference>
<feature type="compositionally biased region" description="Basic and acidic residues" evidence="1">
    <location>
        <begin position="17"/>
        <end position="26"/>
    </location>
</feature>
<feature type="compositionally biased region" description="Polar residues" evidence="1">
    <location>
        <begin position="233"/>
        <end position="246"/>
    </location>
</feature>
<protein>
    <submittedName>
        <fullName evidence="3">Uncharacterized protein isoform X1</fullName>
    </submittedName>
</protein>
<sequence length="836" mass="92733">MPPTALSKNKSLASSGDIDHELDYRRTSRQHQTSRFAREKPLSPRTSQSLKFKDKVVIRPPHSDLPLEFVKNANNVFVVQTKCSGSHQQPQERKGASKEEEELVKYMSKVPGFLQRGEKVQDNALNFGVLDWGRLQKWTHKHEKTLESERITRPAAGSCSSSATENSEALFLCREQPGISNSNSAHILDFSPVVKPLSRKPLNRTVLKTSSNSTTDEKQKTSKKNTHRKKDSANSISAKYKENSSSGDGCVLKMSDCNHEILAAGNRKVSNSDSDALKCCENIEGLRLDTPHQYFSGKQEGIVLLLPKDFSGSASSEVHHRSSLDGKSVDHNWGSFSDIFSIDEIHPDESFYDIPHSCSLKNAVETEKELDLKLDTLIRAQGIESPVNPSNMSLHSTENKIEVATSTSAETAGDSLRHRFSSGIARMTKSLSFREGSVQPPISSTYVSAKSGPAKPECFTYSESRSIKANMSARARASPLRRLLDPFLKSKVPNQVSEKSNELIMKQPIPTEVAENEKHEASTVKALLHLSVKSGLPLFKFVVEIKNEIFATTVKTLSTLEKDGIRWLYTFCSVNRAQKRSGGRKIQGFKRSGFGYNVVGQMTVSEPHFPSWCKQESNGGNKIKESVLYSVGVNNIDGATSEFKKSRELAAIVGNMPDTTGKSSITYDEYNLDNWFSDLEHENLGHVVVILPGSDHSLPHEGVPSSLINRWRSGGSCDCGGWDIGCKLRILTDRRHHKVVQTQFDLYDQGEAKKHRPFFRMIPLRNGLFSVEFDAKITSLQAFSVSVALINSRKPDTIDQGESKEEFGGTNASMDNSYEGHDIYAPPPPLSPVGRV</sequence>
<name>A0A9R0IWK0_SPIOL</name>
<feature type="compositionally biased region" description="Polar residues" evidence="1">
    <location>
        <begin position="1"/>
        <end position="14"/>
    </location>
</feature>